<dbReference type="Gene3D" id="1.10.10.60">
    <property type="entry name" value="Homeodomain-like"/>
    <property type="match status" value="1"/>
</dbReference>
<feature type="compositionally biased region" description="Polar residues" evidence="5">
    <location>
        <begin position="235"/>
        <end position="248"/>
    </location>
</feature>
<gene>
    <name evidence="9" type="ORF">ECRASSUSDP1_LOCUS12925</name>
</gene>
<dbReference type="InterPro" id="IPR017884">
    <property type="entry name" value="SANT_dom"/>
</dbReference>
<protein>
    <submittedName>
        <fullName evidence="9">Uncharacterized protein</fullName>
    </submittedName>
</protein>
<dbReference type="InterPro" id="IPR017930">
    <property type="entry name" value="Myb_dom"/>
</dbReference>
<feature type="domain" description="Myb-like" evidence="6">
    <location>
        <begin position="38"/>
        <end position="84"/>
    </location>
</feature>
<comment type="caution">
    <text evidence="9">The sequence shown here is derived from an EMBL/GenBank/DDBJ whole genome shotgun (WGS) entry which is preliminary data.</text>
</comment>
<dbReference type="InterPro" id="IPR009057">
    <property type="entry name" value="Homeodomain-like_sf"/>
</dbReference>
<evidence type="ECO:0000259" key="8">
    <source>
        <dbReference type="PROSITE" id="PS51294"/>
    </source>
</evidence>
<keyword evidence="10" id="KW-1185">Reference proteome</keyword>
<evidence type="ECO:0000256" key="5">
    <source>
        <dbReference type="SAM" id="MobiDB-lite"/>
    </source>
</evidence>
<feature type="domain" description="HTH myb-type" evidence="8">
    <location>
        <begin position="40"/>
        <end position="88"/>
    </location>
</feature>
<feature type="domain" description="SANT" evidence="7">
    <location>
        <begin position="41"/>
        <end position="89"/>
    </location>
</feature>
<proteinExistence type="predicted"/>
<feature type="region of interest" description="Disordered" evidence="5">
    <location>
        <begin position="166"/>
        <end position="194"/>
    </location>
</feature>
<evidence type="ECO:0000256" key="3">
    <source>
        <dbReference type="ARBA" id="ARBA00023163"/>
    </source>
</evidence>
<evidence type="ECO:0000313" key="9">
    <source>
        <dbReference type="EMBL" id="CAI2371601.1"/>
    </source>
</evidence>
<reference evidence="9" key="1">
    <citation type="submission" date="2023-07" db="EMBL/GenBank/DDBJ databases">
        <authorList>
            <consortium name="AG Swart"/>
            <person name="Singh M."/>
            <person name="Singh A."/>
            <person name="Seah K."/>
            <person name="Emmerich C."/>
        </authorList>
    </citation>
    <scope>NUCLEOTIDE SEQUENCE</scope>
    <source>
        <strain evidence="9">DP1</strain>
    </source>
</reference>
<keyword evidence="1" id="KW-0805">Transcription regulation</keyword>
<keyword evidence="2" id="KW-0238">DNA-binding</keyword>
<evidence type="ECO:0000259" key="7">
    <source>
        <dbReference type="PROSITE" id="PS51293"/>
    </source>
</evidence>
<dbReference type="PANTHER" id="PTHR12802:SF155">
    <property type="entry name" value="DEUBIQUITINASE MYSM1"/>
    <property type="match status" value="1"/>
</dbReference>
<sequence length="367" mass="41842">MKKGILESDYSCLRGEHTPSQTEESCGQIVGEDGKIYQQGRWTQYEHLIFLACIIHFGRDWKKIEYHVQTRSASQARSHAQKVLKKMDRNAIMREIRQIKNKLNFDPKIHKCDNLTVLTIDGDNWRDIPGLMPARYRRNRKNKSKIASTPQTKIEFQILKNAQKDMDQENKQGKGTSFSLTTPDVKDTSKEVKSCPPKQIIPKCHMVTRGKALTEAFKASELTNTPQPKLYREASTPSTVASTQASPVESEQKLTFIEEESDSSTAQISKVSSPSCFKNLSSRIQRVETNSKSENNSTSTSDASNEEIYFDFDFQPFFRNDKVDIEFENLISLNSIQTEHKAFGNTEHSFDNNCLFGDSIMPLSVLY</sequence>
<feature type="compositionally biased region" description="Polar residues" evidence="5">
    <location>
        <begin position="173"/>
        <end position="182"/>
    </location>
</feature>
<dbReference type="Proteomes" id="UP001295684">
    <property type="component" value="Unassembled WGS sequence"/>
</dbReference>
<evidence type="ECO:0000313" key="10">
    <source>
        <dbReference type="Proteomes" id="UP001295684"/>
    </source>
</evidence>
<dbReference type="EMBL" id="CAMPGE010012845">
    <property type="protein sequence ID" value="CAI2371601.1"/>
    <property type="molecule type" value="Genomic_DNA"/>
</dbReference>
<keyword evidence="4" id="KW-0539">Nucleus</keyword>
<dbReference type="PROSITE" id="PS50090">
    <property type="entry name" value="MYB_LIKE"/>
    <property type="match status" value="1"/>
</dbReference>
<organism evidence="9 10">
    <name type="scientific">Euplotes crassus</name>
    <dbReference type="NCBI Taxonomy" id="5936"/>
    <lineage>
        <taxon>Eukaryota</taxon>
        <taxon>Sar</taxon>
        <taxon>Alveolata</taxon>
        <taxon>Ciliophora</taxon>
        <taxon>Intramacronucleata</taxon>
        <taxon>Spirotrichea</taxon>
        <taxon>Hypotrichia</taxon>
        <taxon>Euplotida</taxon>
        <taxon>Euplotidae</taxon>
        <taxon>Moneuplotes</taxon>
    </lineage>
</organism>
<accession>A0AAD1ULI1</accession>
<dbReference type="PANTHER" id="PTHR12802">
    <property type="entry name" value="SWI/SNF COMPLEX-RELATED"/>
    <property type="match status" value="1"/>
</dbReference>
<dbReference type="SUPFAM" id="SSF46689">
    <property type="entry name" value="Homeodomain-like"/>
    <property type="match status" value="1"/>
</dbReference>
<dbReference type="SMART" id="SM00717">
    <property type="entry name" value="SANT"/>
    <property type="match status" value="1"/>
</dbReference>
<evidence type="ECO:0000256" key="1">
    <source>
        <dbReference type="ARBA" id="ARBA00023015"/>
    </source>
</evidence>
<keyword evidence="3" id="KW-0804">Transcription</keyword>
<dbReference type="PROSITE" id="PS51293">
    <property type="entry name" value="SANT"/>
    <property type="match status" value="1"/>
</dbReference>
<evidence type="ECO:0000256" key="2">
    <source>
        <dbReference type="ARBA" id="ARBA00023125"/>
    </source>
</evidence>
<feature type="region of interest" description="Disordered" evidence="5">
    <location>
        <begin position="227"/>
        <end position="248"/>
    </location>
</feature>
<dbReference type="InterPro" id="IPR001005">
    <property type="entry name" value="SANT/Myb"/>
</dbReference>
<feature type="compositionally biased region" description="Basic and acidic residues" evidence="5">
    <location>
        <begin position="184"/>
        <end position="193"/>
    </location>
</feature>
<dbReference type="AlphaFoldDB" id="A0AAD1ULI1"/>
<dbReference type="NCBIfam" id="TIGR01557">
    <property type="entry name" value="myb_SHAQKYF"/>
    <property type="match status" value="1"/>
</dbReference>
<dbReference type="Pfam" id="PF00249">
    <property type="entry name" value="Myb_DNA-binding"/>
    <property type="match status" value="1"/>
</dbReference>
<dbReference type="PROSITE" id="PS51294">
    <property type="entry name" value="HTH_MYB"/>
    <property type="match status" value="1"/>
</dbReference>
<dbReference type="CDD" id="cd00167">
    <property type="entry name" value="SANT"/>
    <property type="match status" value="1"/>
</dbReference>
<dbReference type="GO" id="GO:0003677">
    <property type="term" value="F:DNA binding"/>
    <property type="evidence" value="ECO:0007669"/>
    <property type="project" value="UniProtKB-KW"/>
</dbReference>
<evidence type="ECO:0000259" key="6">
    <source>
        <dbReference type="PROSITE" id="PS50090"/>
    </source>
</evidence>
<evidence type="ECO:0000256" key="4">
    <source>
        <dbReference type="ARBA" id="ARBA00023242"/>
    </source>
</evidence>
<name>A0AAD1ULI1_EUPCR</name>
<dbReference type="InterPro" id="IPR006447">
    <property type="entry name" value="Myb_dom_plants"/>
</dbReference>